<feature type="transmembrane region" description="Helical" evidence="2">
    <location>
        <begin position="15"/>
        <end position="35"/>
    </location>
</feature>
<name>A0A318EC85_9FIRM</name>
<protein>
    <submittedName>
        <fullName evidence="3">Uncharacterized protein</fullName>
    </submittedName>
</protein>
<proteinExistence type="predicted"/>
<keyword evidence="2" id="KW-0472">Membrane</keyword>
<dbReference type="EMBL" id="QICM01000001">
    <property type="protein sequence ID" value="PXV70123.1"/>
    <property type="molecule type" value="Genomic_DNA"/>
</dbReference>
<dbReference type="Proteomes" id="UP000247389">
    <property type="component" value="Unassembled WGS sequence"/>
</dbReference>
<evidence type="ECO:0000313" key="3">
    <source>
        <dbReference type="EMBL" id="PXV70123.1"/>
    </source>
</evidence>
<organism evidence="3 4">
    <name type="scientific">Halanaerobium congolense</name>
    <dbReference type="NCBI Taxonomy" id="54121"/>
    <lineage>
        <taxon>Bacteria</taxon>
        <taxon>Bacillati</taxon>
        <taxon>Bacillota</taxon>
        <taxon>Clostridia</taxon>
        <taxon>Halanaerobiales</taxon>
        <taxon>Halanaerobiaceae</taxon>
        <taxon>Halanaerobium</taxon>
    </lineage>
</organism>
<keyword evidence="2" id="KW-0812">Transmembrane</keyword>
<feature type="region of interest" description="Disordered" evidence="1">
    <location>
        <begin position="203"/>
        <end position="225"/>
    </location>
</feature>
<dbReference type="AlphaFoldDB" id="A0A318EC85"/>
<gene>
    <name evidence="3" type="ORF">C8C78_101120</name>
</gene>
<accession>A0A318EC85</accession>
<sequence length="225" mass="26231">MSLEEIIQFINNNSGVIALFFSGVVAISTVVYSVLTSKLVSETIKMREVETEPDISVIVQPRKEFINFIDLIIENIGNGPAYNISFEVSKDFIIPSDEKLSELPIMKKIEYMAPSQKIQFFLASMIDDKDNPKKFTITANYENKNGKEYTSEYIVDFNKFKGLTQLGKPDSYKIANNIEKIRKDFHNLYTGFKRLKIETYNKEDRKEEQRIKEERRQKQKEKIEN</sequence>
<dbReference type="RefSeq" id="WP_110300680.1">
    <property type="nucleotide sequence ID" value="NZ_QICM01000001.1"/>
</dbReference>
<evidence type="ECO:0000256" key="2">
    <source>
        <dbReference type="SAM" id="Phobius"/>
    </source>
</evidence>
<evidence type="ECO:0000256" key="1">
    <source>
        <dbReference type="SAM" id="MobiDB-lite"/>
    </source>
</evidence>
<evidence type="ECO:0000313" key="4">
    <source>
        <dbReference type="Proteomes" id="UP000247389"/>
    </source>
</evidence>
<comment type="caution">
    <text evidence="3">The sequence shown here is derived from an EMBL/GenBank/DDBJ whole genome shotgun (WGS) entry which is preliminary data.</text>
</comment>
<reference evidence="3 4" key="1">
    <citation type="submission" date="2018-04" db="EMBL/GenBank/DDBJ databases">
        <title>Subsurface microbial communities from deep shales in Ohio and West Virginia, USA.</title>
        <authorList>
            <person name="Wrighton K."/>
        </authorList>
    </citation>
    <scope>NUCLEOTIDE SEQUENCE [LARGE SCALE GENOMIC DNA]</scope>
    <source>
        <strain evidence="3 4">MSL28</strain>
    </source>
</reference>
<keyword evidence="2" id="KW-1133">Transmembrane helix</keyword>